<dbReference type="InterPro" id="IPR037117">
    <property type="entry name" value="Dihydroorotate_DH_ele_sf"/>
</dbReference>
<dbReference type="CDD" id="cd06218">
    <property type="entry name" value="DHOD_e_trans"/>
    <property type="match status" value="1"/>
</dbReference>
<accession>E9SH99</accession>
<dbReference type="GO" id="GO:0046872">
    <property type="term" value="F:metal ion binding"/>
    <property type="evidence" value="ECO:0007669"/>
    <property type="project" value="UniProtKB-KW"/>
</dbReference>
<dbReference type="EMBL" id="ADKM02000130">
    <property type="protein sequence ID" value="EGC01303.1"/>
    <property type="molecule type" value="Genomic_DNA"/>
</dbReference>
<dbReference type="Proteomes" id="UP000004259">
    <property type="component" value="Unassembled WGS sequence"/>
</dbReference>
<keyword evidence="8 11" id="KW-0249">Electron transport</keyword>
<dbReference type="SUPFAM" id="SSF63380">
    <property type="entry name" value="Riboflavin synthase domain-like"/>
    <property type="match status" value="1"/>
</dbReference>
<dbReference type="PROSITE" id="PS51384">
    <property type="entry name" value="FAD_FR"/>
    <property type="match status" value="1"/>
</dbReference>
<feature type="binding site" evidence="11 13">
    <location>
        <position position="217"/>
    </location>
    <ligand>
        <name>[2Fe-2S] cluster</name>
        <dbReference type="ChEBI" id="CHEBI:190135"/>
    </ligand>
</feature>
<dbReference type="Gene3D" id="2.10.240.10">
    <property type="entry name" value="Dihydroorotate dehydrogenase, electron transfer subunit"/>
    <property type="match status" value="1"/>
</dbReference>
<name>E9SH99_RUMAL</name>
<keyword evidence="4 11" id="KW-0001">2Fe-2S</keyword>
<reference evidence="15 16" key="1">
    <citation type="submission" date="2011-02" db="EMBL/GenBank/DDBJ databases">
        <authorList>
            <person name="Nelson K.E."/>
            <person name="Sutton G."/>
            <person name="Torralba M."/>
            <person name="Durkin S."/>
            <person name="Harkins D."/>
            <person name="Montgomery R."/>
            <person name="Ziemer C."/>
            <person name="Klaassens E."/>
            <person name="Ocuiv P."/>
            <person name="Morrison M."/>
        </authorList>
    </citation>
    <scope>NUCLEOTIDE SEQUENCE [LARGE SCALE GENOMIC DNA]</scope>
    <source>
        <strain evidence="15 16">8</strain>
    </source>
</reference>
<evidence type="ECO:0000256" key="8">
    <source>
        <dbReference type="ARBA" id="ARBA00022982"/>
    </source>
</evidence>
<dbReference type="AlphaFoldDB" id="E9SH99"/>
<comment type="similarity">
    <text evidence="1 11">Belongs to the PyrK family.</text>
</comment>
<dbReference type="STRING" id="246199.CUS_7627"/>
<feature type="binding site" evidence="11 12">
    <location>
        <begin position="74"/>
        <end position="75"/>
    </location>
    <ligand>
        <name>FAD</name>
        <dbReference type="ChEBI" id="CHEBI:57692"/>
    </ligand>
</feature>
<dbReference type="InterPro" id="IPR012165">
    <property type="entry name" value="Cyt_c3_hydrogenase_gsu"/>
</dbReference>
<dbReference type="InterPro" id="IPR019480">
    <property type="entry name" value="Dihydroorotate_DH_Fe-S-bd"/>
</dbReference>
<dbReference type="Pfam" id="PF10418">
    <property type="entry name" value="DHODB_Fe-S_bind"/>
    <property type="match status" value="1"/>
</dbReference>
<dbReference type="GO" id="GO:0016491">
    <property type="term" value="F:oxidoreductase activity"/>
    <property type="evidence" value="ECO:0007669"/>
    <property type="project" value="InterPro"/>
</dbReference>
<comment type="pathway">
    <text evidence="11">Pyrimidine metabolism; UMP biosynthesis via de novo pathway; orotate from (S)-dihydroorotate (NAD(+) route): step 1/1.</text>
</comment>
<keyword evidence="9 11" id="KW-0408">Iron</keyword>
<evidence type="ECO:0000256" key="7">
    <source>
        <dbReference type="ARBA" id="ARBA00022975"/>
    </source>
</evidence>
<dbReference type="GO" id="GO:0044205">
    <property type="term" value="P:'de novo' UMP biosynthetic process"/>
    <property type="evidence" value="ECO:0007669"/>
    <property type="project" value="UniProtKB-UniRule"/>
</dbReference>
<comment type="cofactor">
    <cofactor evidence="11">
        <name>[2Fe-2S] cluster</name>
        <dbReference type="ChEBI" id="CHEBI:190135"/>
    </cofactor>
    <text evidence="11">Binds 1 [2Fe-2S] cluster per subunit.</text>
</comment>
<dbReference type="Gene3D" id="2.40.30.10">
    <property type="entry name" value="Translation factors"/>
    <property type="match status" value="1"/>
</dbReference>
<dbReference type="InterPro" id="IPR017938">
    <property type="entry name" value="Riboflavin_synthase-like_b-brl"/>
</dbReference>
<feature type="binding site" evidence="11 12">
    <location>
        <begin position="50"/>
        <end position="53"/>
    </location>
    <ligand>
        <name>FAD</name>
        <dbReference type="ChEBI" id="CHEBI:57692"/>
    </ligand>
</feature>
<dbReference type="InterPro" id="IPR050353">
    <property type="entry name" value="PyrK_electron_transfer"/>
</dbReference>
<evidence type="ECO:0000256" key="1">
    <source>
        <dbReference type="ARBA" id="ARBA00006422"/>
    </source>
</evidence>
<feature type="binding site" evidence="11 13">
    <location>
        <position position="225"/>
    </location>
    <ligand>
        <name>[2Fe-2S] cluster</name>
        <dbReference type="ChEBI" id="CHEBI:190135"/>
    </ligand>
</feature>
<evidence type="ECO:0000256" key="6">
    <source>
        <dbReference type="ARBA" id="ARBA00022827"/>
    </source>
</evidence>
<dbReference type="SUPFAM" id="SSF52343">
    <property type="entry name" value="Ferredoxin reductase-like, C-terminal NADP-linked domain"/>
    <property type="match status" value="1"/>
</dbReference>
<dbReference type="GO" id="GO:0051537">
    <property type="term" value="F:2 iron, 2 sulfur cluster binding"/>
    <property type="evidence" value="ECO:0007669"/>
    <property type="project" value="UniProtKB-KW"/>
</dbReference>
<comment type="cofactor">
    <cofactor evidence="13">
        <name>[2Fe-2S] cluster</name>
        <dbReference type="ChEBI" id="CHEBI:190135"/>
    </cofactor>
    <text evidence="13">Binds 1 [2Fe-2S] cluster per subunit.</text>
</comment>
<keyword evidence="5 11" id="KW-0479">Metal-binding</keyword>
<gene>
    <name evidence="11" type="primary">pyrK</name>
    <name evidence="15" type="ORF">CUS_7627</name>
</gene>
<dbReference type="RefSeq" id="WP_002852715.1">
    <property type="nucleotide sequence ID" value="NZ_ADKM02000130.1"/>
</dbReference>
<evidence type="ECO:0000259" key="14">
    <source>
        <dbReference type="PROSITE" id="PS51384"/>
    </source>
</evidence>
<dbReference type="OrthoDB" id="9789468at2"/>
<dbReference type="GO" id="GO:0050660">
    <property type="term" value="F:flavin adenine dinucleotide binding"/>
    <property type="evidence" value="ECO:0007669"/>
    <property type="project" value="InterPro"/>
</dbReference>
<dbReference type="GO" id="GO:0009055">
    <property type="term" value="F:electron transfer activity"/>
    <property type="evidence" value="ECO:0007669"/>
    <property type="project" value="UniProtKB-UniRule"/>
</dbReference>
<dbReference type="eggNOG" id="COG0543">
    <property type="taxonomic scope" value="Bacteria"/>
</dbReference>
<comment type="caution">
    <text evidence="11">Lacks conserved residue(s) required for the propagation of feature annotation.</text>
</comment>
<evidence type="ECO:0000256" key="12">
    <source>
        <dbReference type="PIRSR" id="PIRSR006816-1"/>
    </source>
</evidence>
<evidence type="ECO:0000256" key="9">
    <source>
        <dbReference type="ARBA" id="ARBA00023004"/>
    </source>
</evidence>
<evidence type="ECO:0000256" key="13">
    <source>
        <dbReference type="PIRSR" id="PIRSR006816-2"/>
    </source>
</evidence>
<evidence type="ECO:0000313" key="15">
    <source>
        <dbReference type="EMBL" id="EGC01303.1"/>
    </source>
</evidence>
<dbReference type="PANTHER" id="PTHR43513">
    <property type="entry name" value="DIHYDROOROTATE DEHYDROGENASE B (NAD(+)), ELECTRON TRANSFER SUBUNIT"/>
    <property type="match status" value="1"/>
</dbReference>
<keyword evidence="16" id="KW-1185">Reference proteome</keyword>
<organism evidence="15 16">
    <name type="scientific">Ruminococcus albus 8</name>
    <dbReference type="NCBI Taxonomy" id="246199"/>
    <lineage>
        <taxon>Bacteria</taxon>
        <taxon>Bacillati</taxon>
        <taxon>Bacillota</taxon>
        <taxon>Clostridia</taxon>
        <taxon>Eubacteriales</taxon>
        <taxon>Oscillospiraceae</taxon>
        <taxon>Ruminococcus</taxon>
    </lineage>
</organism>
<comment type="cofactor">
    <cofactor evidence="11 12">
        <name>FAD</name>
        <dbReference type="ChEBI" id="CHEBI:57692"/>
    </cofactor>
    <text evidence="11 12">Binds 1 FAD per subunit.</text>
</comment>
<keyword evidence="3 11" id="KW-0285">Flavoprotein</keyword>
<feature type="binding site" evidence="11 13">
    <location>
        <position position="241"/>
    </location>
    <ligand>
        <name>[2Fe-2S] cluster</name>
        <dbReference type="ChEBI" id="CHEBI:190135"/>
    </ligand>
</feature>
<comment type="subunit">
    <text evidence="11">Heterotetramer of 2 PyrK and 2 PyrD type B subunits.</text>
</comment>
<dbReference type="PIRSF" id="PIRSF006816">
    <property type="entry name" value="Cyc3_hyd_g"/>
    <property type="match status" value="1"/>
</dbReference>
<proteinExistence type="inferred from homology"/>
<dbReference type="InterPro" id="IPR001433">
    <property type="entry name" value="OxRdtase_FAD/NAD-bd"/>
</dbReference>
<feature type="binding site" evidence="11 13">
    <location>
        <position position="222"/>
    </location>
    <ligand>
        <name>[2Fe-2S] cluster</name>
        <dbReference type="ChEBI" id="CHEBI:190135"/>
    </ligand>
</feature>
<keyword evidence="2 11" id="KW-0813">Transport</keyword>
<comment type="caution">
    <text evidence="15">The sequence shown here is derived from an EMBL/GenBank/DDBJ whole genome shotgun (WGS) entry which is preliminary data.</text>
</comment>
<evidence type="ECO:0000256" key="2">
    <source>
        <dbReference type="ARBA" id="ARBA00022448"/>
    </source>
</evidence>
<evidence type="ECO:0000256" key="5">
    <source>
        <dbReference type="ARBA" id="ARBA00022723"/>
    </source>
</evidence>
<dbReference type="Pfam" id="PF00175">
    <property type="entry name" value="NAD_binding_1"/>
    <property type="match status" value="1"/>
</dbReference>
<protein>
    <recommendedName>
        <fullName evidence="11">Dihydroorotate dehydrogenase B (NAD(+)), electron transfer subunit</fullName>
    </recommendedName>
    <alternativeName>
        <fullName evidence="11">Dihydroorotate oxidase B, electron transfer subunit</fullName>
    </alternativeName>
</protein>
<dbReference type="HAMAP" id="MF_01211">
    <property type="entry name" value="DHODB_Fe_S_bind"/>
    <property type="match status" value="1"/>
</dbReference>
<comment type="function">
    <text evidence="11">Responsible for channeling the electrons from the oxidation of dihydroorotate from the FMN redox center in the PyrD type B subunit to the ultimate electron acceptor NAD(+).</text>
</comment>
<sequence length="255" mass="27029">MYKQGKYQIVSKKNLAKGIFDVEILCPEIAELAQPGQFAQVAAEGFFLRRPISICDIDKAKGTIRLVFEIRGKGTEKLADLCKGQLIDIIAPLGKGFKVLEGRKIVCVGGGIGVPPMVGIAKAYGENAVAISGFRNMAAVILQDDLQAAGGKAILCTDDGSAGRKGFVTDALTEQIAADKPDIIVACGPMVMLKNVAKIAEANGIECQVSLEQRMACGVGACLVCACRTVRDGKEIHSHVCKDGPVFDSKEVVFE</sequence>
<evidence type="ECO:0000256" key="11">
    <source>
        <dbReference type="HAMAP-Rule" id="MF_01211"/>
    </source>
</evidence>
<evidence type="ECO:0000313" key="16">
    <source>
        <dbReference type="Proteomes" id="UP000004259"/>
    </source>
</evidence>
<feature type="domain" description="FAD-binding FR-type" evidence="14">
    <location>
        <begin position="2"/>
        <end position="99"/>
    </location>
</feature>
<keyword evidence="10 11" id="KW-0411">Iron-sulfur</keyword>
<dbReference type="PANTHER" id="PTHR43513:SF3">
    <property type="entry name" value="DIHYDROOROTATE DEHYDROGENASE B (NAD(+)), ELECTRON TRANSFER SUBUNIT-RELATED"/>
    <property type="match status" value="1"/>
</dbReference>
<dbReference type="UniPathway" id="UPA00070">
    <property type="reaction ID" value="UER00945"/>
</dbReference>
<dbReference type="InterPro" id="IPR023455">
    <property type="entry name" value="Dihydroorotate_DHASE_ETsu"/>
</dbReference>
<evidence type="ECO:0000256" key="3">
    <source>
        <dbReference type="ARBA" id="ARBA00022630"/>
    </source>
</evidence>
<evidence type="ECO:0000256" key="10">
    <source>
        <dbReference type="ARBA" id="ARBA00023014"/>
    </source>
</evidence>
<dbReference type="InterPro" id="IPR017927">
    <property type="entry name" value="FAD-bd_FR_type"/>
</dbReference>
<dbReference type="InterPro" id="IPR039261">
    <property type="entry name" value="FNR_nucleotide-bd"/>
</dbReference>
<keyword evidence="7 11" id="KW-0665">Pyrimidine biosynthesis</keyword>
<keyword evidence="6 11" id="KW-0274">FAD</keyword>
<evidence type="ECO:0000256" key="4">
    <source>
        <dbReference type="ARBA" id="ARBA00022714"/>
    </source>
</evidence>
<dbReference type="Gene3D" id="3.40.50.80">
    <property type="entry name" value="Nucleotide-binding domain of ferredoxin-NADP reductase (FNR) module"/>
    <property type="match status" value="1"/>
</dbReference>